<feature type="region of interest" description="Disordered" evidence="1">
    <location>
        <begin position="1"/>
        <end position="136"/>
    </location>
</feature>
<evidence type="ECO:0000313" key="4">
    <source>
        <dbReference type="EMBL" id="AWK74380.1"/>
    </source>
</evidence>
<gene>
    <name evidence="4" type="ORF">CBI38_25310</name>
</gene>
<proteinExistence type="predicted"/>
<dbReference type="KEGG" id="roz:CBI38_25310"/>
<dbReference type="AlphaFoldDB" id="A0A2S2C0J1"/>
<feature type="region of interest" description="Disordered" evidence="1">
    <location>
        <begin position="690"/>
        <end position="733"/>
    </location>
</feature>
<dbReference type="InterPro" id="IPR022029">
    <property type="entry name" value="YoaR-like_PG-bd"/>
</dbReference>
<keyword evidence="5" id="KW-1185">Reference proteome</keyword>
<evidence type="ECO:0000256" key="2">
    <source>
        <dbReference type="SAM" id="Phobius"/>
    </source>
</evidence>
<dbReference type="OrthoDB" id="9813301at2"/>
<evidence type="ECO:0000259" key="3">
    <source>
        <dbReference type="Pfam" id="PF12229"/>
    </source>
</evidence>
<feature type="compositionally biased region" description="Pro residues" evidence="1">
    <location>
        <begin position="25"/>
        <end position="35"/>
    </location>
</feature>
<dbReference type="PANTHER" id="PTHR35788">
    <property type="entry name" value="EXPORTED PROTEIN-RELATED"/>
    <property type="match status" value="1"/>
</dbReference>
<feature type="domain" description="YoaR-like putative peptidoglycan binding" evidence="3">
    <location>
        <begin position="360"/>
        <end position="447"/>
    </location>
</feature>
<dbReference type="EMBL" id="CP021354">
    <property type="protein sequence ID" value="AWK74380.1"/>
    <property type="molecule type" value="Genomic_DNA"/>
</dbReference>
<reference evidence="4 5" key="1">
    <citation type="submission" date="2017-05" db="EMBL/GenBank/DDBJ databases">
        <title>Isolation of Rhodococcus sp. S2-17 biodegrading of BP-3.</title>
        <authorList>
            <person name="Lee Y."/>
            <person name="Kim K.H."/>
            <person name="Chun B.H."/>
            <person name="Jung H.S."/>
            <person name="Jeon C.O."/>
        </authorList>
    </citation>
    <scope>NUCLEOTIDE SEQUENCE [LARGE SCALE GENOMIC DNA]</scope>
    <source>
        <strain evidence="4 5">S2-17</strain>
    </source>
</reference>
<keyword evidence="2" id="KW-1133">Transmembrane helix</keyword>
<keyword evidence="2" id="KW-0472">Membrane</keyword>
<organism evidence="4 5">
    <name type="scientific">Rhodococcus oxybenzonivorans</name>
    <dbReference type="NCBI Taxonomy" id="1990687"/>
    <lineage>
        <taxon>Bacteria</taxon>
        <taxon>Bacillati</taxon>
        <taxon>Actinomycetota</taxon>
        <taxon>Actinomycetes</taxon>
        <taxon>Mycobacteriales</taxon>
        <taxon>Nocardiaceae</taxon>
        <taxon>Rhodococcus</taxon>
    </lineage>
</organism>
<evidence type="ECO:0000256" key="1">
    <source>
        <dbReference type="SAM" id="MobiDB-lite"/>
    </source>
</evidence>
<name>A0A2S2C0J1_9NOCA</name>
<dbReference type="PANTHER" id="PTHR35788:SF1">
    <property type="entry name" value="EXPORTED PROTEIN"/>
    <property type="match status" value="1"/>
</dbReference>
<dbReference type="Proteomes" id="UP000245711">
    <property type="component" value="Chromosome"/>
</dbReference>
<protein>
    <recommendedName>
        <fullName evidence="3">YoaR-like putative peptidoglycan binding domain-containing protein</fullName>
    </recommendedName>
</protein>
<evidence type="ECO:0000313" key="5">
    <source>
        <dbReference type="Proteomes" id="UP000245711"/>
    </source>
</evidence>
<dbReference type="Pfam" id="PF04294">
    <property type="entry name" value="VanW"/>
    <property type="match status" value="1"/>
</dbReference>
<sequence>MNDEDREAGSAAPQRSTPDAAPENPVSPDPQPTPPSADDDAPTTRLDLGDLASRPEPLWVEPAPNEDETQVIPVITPDAASGPTQAYTAGPADEPTVLAPASPPPPEAAPPAGGEPTGDVPPPAAPPPAVLPLDAGGPKGPRWGKIAAVIGGVFAIIGIAYAADLAMSSGKLPRGVTVAGVDVGGSSRADAEAILQAQVGPRVNQPVSVKAGDVFAELVPAQAGLDVDWQATLDRADAQPLNPFTRMASFFTSDEIGVASTRDESALAAAVDNLRSRTDRASREGTVVFEGPTPVPVDPSAGQNLNGEGAEAAIVENWAFGGPVELPVDAVPVTVTKEGVQRALDEIAVPAASADLVVPGRNGSVATLPRQQIGAVLGFRPDGNGGLTPEYNVDAAIGILAPQLVSTEIMPKDATITLDGGSPRVVPAVVGDLIQWPKTLETLPQLLATPGSHTTPAVYGPVPPALTTEAAQALGVNEVISEFTTGGFSAASGTNIRLAASEINGALIKPGDTFSLNGHTGPRGAAQGYVESGIINNGRPDTAVGGGVSQVATTLYNAAYFAGMEDVAHTEHSYYISRYPEAREATVFEGAIDLQFRNTAKTGVMIQAIGGSSELTIRFWGTKTVDVDSITGNRTRPTTPDTVTLPAGDHCIPSSGAPGFTASDTRVITDRATGREISRNTRTVRYDPVPIVKCEAPEPVPAPKPDDRTPAAAPTSPSATPSPAPKPDPDDGE</sequence>
<keyword evidence="2" id="KW-0812">Transmembrane</keyword>
<dbReference type="InterPro" id="IPR007391">
    <property type="entry name" value="Vancomycin_resist_VanW"/>
</dbReference>
<dbReference type="Pfam" id="PF12229">
    <property type="entry name" value="PG_binding_4"/>
    <property type="match status" value="1"/>
</dbReference>
<dbReference type="InterPro" id="IPR052913">
    <property type="entry name" value="Glycopeptide_resist_protein"/>
</dbReference>
<feature type="compositionally biased region" description="Pro residues" evidence="1">
    <location>
        <begin position="119"/>
        <end position="130"/>
    </location>
</feature>
<feature type="compositionally biased region" description="Low complexity" evidence="1">
    <location>
        <begin position="710"/>
        <end position="719"/>
    </location>
</feature>
<accession>A0A2S2C0J1</accession>
<dbReference type="RefSeq" id="WP_109333254.1">
    <property type="nucleotide sequence ID" value="NZ_CP021354.1"/>
</dbReference>
<feature type="transmembrane region" description="Helical" evidence="2">
    <location>
        <begin position="146"/>
        <end position="163"/>
    </location>
</feature>